<dbReference type="AlphaFoldDB" id="A0A8J4DVA6"/>
<protein>
    <submittedName>
        <fullName evidence="1">Uncharacterized protein</fullName>
    </submittedName>
</protein>
<dbReference type="EMBL" id="BOPF01000041">
    <property type="protein sequence ID" value="GIJ50968.1"/>
    <property type="molecule type" value="Genomic_DNA"/>
</dbReference>
<dbReference type="Proteomes" id="UP000619260">
    <property type="component" value="Unassembled WGS sequence"/>
</dbReference>
<comment type="caution">
    <text evidence="1">The sequence shown here is derived from an EMBL/GenBank/DDBJ whole genome shotgun (WGS) entry which is preliminary data.</text>
</comment>
<proteinExistence type="predicted"/>
<reference evidence="1" key="1">
    <citation type="submission" date="2021-01" db="EMBL/GenBank/DDBJ databases">
        <title>Whole genome shotgun sequence of Virgisporangium aliadipatigenens NBRC 105644.</title>
        <authorList>
            <person name="Komaki H."/>
            <person name="Tamura T."/>
        </authorList>
    </citation>
    <scope>NUCLEOTIDE SEQUENCE</scope>
    <source>
        <strain evidence="1">NBRC 105644</strain>
    </source>
</reference>
<organism evidence="1 2">
    <name type="scientific">Virgisporangium aliadipatigenens</name>
    <dbReference type="NCBI Taxonomy" id="741659"/>
    <lineage>
        <taxon>Bacteria</taxon>
        <taxon>Bacillati</taxon>
        <taxon>Actinomycetota</taxon>
        <taxon>Actinomycetes</taxon>
        <taxon>Micromonosporales</taxon>
        <taxon>Micromonosporaceae</taxon>
        <taxon>Virgisporangium</taxon>
    </lineage>
</organism>
<gene>
    <name evidence="1" type="ORF">Val02_78540</name>
</gene>
<keyword evidence="2" id="KW-1185">Reference proteome</keyword>
<dbReference type="RefSeq" id="WP_203904385.1">
    <property type="nucleotide sequence ID" value="NZ_BOPF01000041.1"/>
</dbReference>
<name>A0A8J4DVA6_9ACTN</name>
<evidence type="ECO:0000313" key="1">
    <source>
        <dbReference type="EMBL" id="GIJ50968.1"/>
    </source>
</evidence>
<accession>A0A8J4DVA6</accession>
<sequence length="121" mass="12581">MRTYSPGGLPAVIEQPFTVPAELRAQFDALLPFSTPEVTATAASTGAGAAEGLSLPSPRGYQRSAVEAVDAGLHEGGRGSAWCEVGPPTEIICWRPARARVTAASSQPPWASLRLIVAPLD</sequence>
<evidence type="ECO:0000313" key="2">
    <source>
        <dbReference type="Proteomes" id="UP000619260"/>
    </source>
</evidence>